<evidence type="ECO:0000313" key="2">
    <source>
        <dbReference type="Proteomes" id="UP001362999"/>
    </source>
</evidence>
<keyword evidence="2" id="KW-1185">Reference proteome</keyword>
<gene>
    <name evidence="1" type="ORF">R3P38DRAFT_2806514</name>
</gene>
<sequence length="113" mass="13014">MWREGRLDYLGEYIRMTDEEMDAWLLENGIGLAGIGWLELAPLPPLDRPGAAAYAHQKAAMYQRRASEAYTRLKELGYESLLRRDANLLEFVEQERKKQADFIRLSVAVIPDT</sequence>
<protein>
    <submittedName>
        <fullName evidence="1">Uncharacterized protein</fullName>
    </submittedName>
</protein>
<dbReference type="EMBL" id="JAWWNJ010000137">
    <property type="protein sequence ID" value="KAK6984507.1"/>
    <property type="molecule type" value="Genomic_DNA"/>
</dbReference>
<proteinExistence type="predicted"/>
<dbReference type="Proteomes" id="UP001362999">
    <property type="component" value="Unassembled WGS sequence"/>
</dbReference>
<accession>A0AAV9ZJY4</accession>
<organism evidence="1 2">
    <name type="scientific">Favolaschia claudopus</name>
    <dbReference type="NCBI Taxonomy" id="2862362"/>
    <lineage>
        <taxon>Eukaryota</taxon>
        <taxon>Fungi</taxon>
        <taxon>Dikarya</taxon>
        <taxon>Basidiomycota</taxon>
        <taxon>Agaricomycotina</taxon>
        <taxon>Agaricomycetes</taxon>
        <taxon>Agaricomycetidae</taxon>
        <taxon>Agaricales</taxon>
        <taxon>Marasmiineae</taxon>
        <taxon>Mycenaceae</taxon>
        <taxon>Favolaschia</taxon>
    </lineage>
</organism>
<comment type="caution">
    <text evidence="1">The sequence shown here is derived from an EMBL/GenBank/DDBJ whole genome shotgun (WGS) entry which is preliminary data.</text>
</comment>
<reference evidence="1 2" key="1">
    <citation type="journal article" date="2024" name="J Genomics">
        <title>Draft genome sequencing and assembly of Favolaschia claudopus CIRM-BRFM 2984 isolated from oak limbs.</title>
        <authorList>
            <person name="Navarro D."/>
            <person name="Drula E."/>
            <person name="Chaduli D."/>
            <person name="Cazenave R."/>
            <person name="Ahrendt S."/>
            <person name="Wang J."/>
            <person name="Lipzen A."/>
            <person name="Daum C."/>
            <person name="Barry K."/>
            <person name="Grigoriev I.V."/>
            <person name="Favel A."/>
            <person name="Rosso M.N."/>
            <person name="Martin F."/>
        </authorList>
    </citation>
    <scope>NUCLEOTIDE SEQUENCE [LARGE SCALE GENOMIC DNA]</scope>
    <source>
        <strain evidence="1 2">CIRM-BRFM 2984</strain>
    </source>
</reference>
<evidence type="ECO:0000313" key="1">
    <source>
        <dbReference type="EMBL" id="KAK6984507.1"/>
    </source>
</evidence>
<name>A0AAV9ZJY4_9AGAR</name>
<dbReference type="AlphaFoldDB" id="A0AAV9ZJY4"/>